<proteinExistence type="predicted"/>
<comment type="caution">
    <text evidence="3">The sequence shown here is derived from an EMBL/GenBank/DDBJ whole genome shotgun (WGS) entry which is preliminary data.</text>
</comment>
<feature type="chain" id="PRO_5020382933" description="CASP-like protein" evidence="2">
    <location>
        <begin position="22"/>
        <end position="98"/>
    </location>
</feature>
<dbReference type="Proteomes" id="UP000308267">
    <property type="component" value="Unassembled WGS sequence"/>
</dbReference>
<dbReference type="AlphaFoldDB" id="A0A4S2M267"/>
<keyword evidence="4" id="KW-1185">Reference proteome</keyword>
<reference evidence="3 4" key="1">
    <citation type="journal article" date="2019" name="BMC Genomics">
        <title>New insights from Opisthorchis felineus genome: update on genomics of the epidemiologically important liver flukes.</title>
        <authorList>
            <person name="Ershov N.I."/>
            <person name="Mordvinov V.A."/>
            <person name="Prokhortchouk E.B."/>
            <person name="Pakharukova M.Y."/>
            <person name="Gunbin K.V."/>
            <person name="Ustyantsev K."/>
            <person name="Genaev M.A."/>
            <person name="Blinov A.G."/>
            <person name="Mazur A."/>
            <person name="Boulygina E."/>
            <person name="Tsygankova S."/>
            <person name="Khrameeva E."/>
            <person name="Chekanov N."/>
            <person name="Fan G."/>
            <person name="Xiao A."/>
            <person name="Zhang H."/>
            <person name="Xu X."/>
            <person name="Yang H."/>
            <person name="Solovyev V."/>
            <person name="Lee S.M."/>
            <person name="Liu X."/>
            <person name="Afonnikov D.A."/>
            <person name="Skryabin K.G."/>
        </authorList>
    </citation>
    <scope>NUCLEOTIDE SEQUENCE [LARGE SCALE GENOMIC DNA]</scope>
    <source>
        <strain evidence="3">AK-0245</strain>
        <tissue evidence="3">Whole organism</tissue>
    </source>
</reference>
<organism evidence="3 4">
    <name type="scientific">Opisthorchis felineus</name>
    <dbReference type="NCBI Taxonomy" id="147828"/>
    <lineage>
        <taxon>Eukaryota</taxon>
        <taxon>Metazoa</taxon>
        <taxon>Spiralia</taxon>
        <taxon>Lophotrochozoa</taxon>
        <taxon>Platyhelminthes</taxon>
        <taxon>Trematoda</taxon>
        <taxon>Digenea</taxon>
        <taxon>Opisthorchiida</taxon>
        <taxon>Opisthorchiata</taxon>
        <taxon>Opisthorchiidae</taxon>
        <taxon>Opisthorchis</taxon>
    </lineage>
</organism>
<gene>
    <name evidence="3" type="ORF">CRM22_003272</name>
</gene>
<evidence type="ECO:0000313" key="3">
    <source>
        <dbReference type="EMBL" id="TGZ70312.1"/>
    </source>
</evidence>
<name>A0A4S2M267_OPIFE</name>
<dbReference type="EMBL" id="SJOL01005466">
    <property type="protein sequence ID" value="TGZ70312.1"/>
    <property type="molecule type" value="Genomic_DNA"/>
</dbReference>
<evidence type="ECO:0008006" key="5">
    <source>
        <dbReference type="Google" id="ProtNLM"/>
    </source>
</evidence>
<evidence type="ECO:0000256" key="1">
    <source>
        <dbReference type="SAM" id="Phobius"/>
    </source>
</evidence>
<keyword evidence="1" id="KW-0472">Membrane</keyword>
<evidence type="ECO:0000256" key="2">
    <source>
        <dbReference type="SAM" id="SignalP"/>
    </source>
</evidence>
<feature type="transmembrane region" description="Helical" evidence="1">
    <location>
        <begin position="37"/>
        <end position="59"/>
    </location>
</feature>
<keyword evidence="1" id="KW-0812">Transmembrane</keyword>
<evidence type="ECO:0000313" key="4">
    <source>
        <dbReference type="Proteomes" id="UP000308267"/>
    </source>
</evidence>
<sequence>MRVVFALILLGMAFLTTYGSANAVGDSEETISGASKFYATRFGSFDIFSLLGALTSLWIKLRQTVTGTHKLDSYGQAVVTTFNIPSAFGKWSIILSCG</sequence>
<protein>
    <recommendedName>
        <fullName evidence="5">CASP-like protein</fullName>
    </recommendedName>
</protein>
<keyword evidence="2" id="KW-0732">Signal</keyword>
<keyword evidence="1" id="KW-1133">Transmembrane helix</keyword>
<accession>A0A4S2M267</accession>
<feature type="signal peptide" evidence="2">
    <location>
        <begin position="1"/>
        <end position="21"/>
    </location>
</feature>